<dbReference type="InterPro" id="IPR036291">
    <property type="entry name" value="NAD(P)-bd_dom_sf"/>
</dbReference>
<feature type="region of interest" description="Disordered" evidence="4">
    <location>
        <begin position="78"/>
        <end position="113"/>
    </location>
</feature>
<gene>
    <name evidence="5" type="ORF">BGZ96_011548</name>
</gene>
<dbReference type="Proteomes" id="UP001194696">
    <property type="component" value="Unassembled WGS sequence"/>
</dbReference>
<dbReference type="SUPFAM" id="SSF51735">
    <property type="entry name" value="NAD(P)-binding Rossmann-fold domains"/>
    <property type="match status" value="1"/>
</dbReference>
<keyword evidence="3" id="KW-0560">Oxidoreductase</keyword>
<dbReference type="InterPro" id="IPR002347">
    <property type="entry name" value="SDR_fam"/>
</dbReference>
<evidence type="ECO:0000256" key="4">
    <source>
        <dbReference type="SAM" id="MobiDB-lite"/>
    </source>
</evidence>
<comment type="similarity">
    <text evidence="1">Belongs to the short-chain dehydrogenases/reductases (SDR) family.</text>
</comment>
<evidence type="ECO:0000256" key="2">
    <source>
        <dbReference type="ARBA" id="ARBA00022857"/>
    </source>
</evidence>
<feature type="compositionally biased region" description="Low complexity" evidence="4">
    <location>
        <begin position="81"/>
        <end position="113"/>
    </location>
</feature>
<dbReference type="PANTHER" id="PTHR24320">
    <property type="entry name" value="RETINOL DEHYDROGENASE"/>
    <property type="match status" value="1"/>
</dbReference>
<evidence type="ECO:0008006" key="7">
    <source>
        <dbReference type="Google" id="ProtNLM"/>
    </source>
</evidence>
<organism evidence="5 6">
    <name type="scientific">Linnemannia gamsii</name>
    <dbReference type="NCBI Taxonomy" id="64522"/>
    <lineage>
        <taxon>Eukaryota</taxon>
        <taxon>Fungi</taxon>
        <taxon>Fungi incertae sedis</taxon>
        <taxon>Mucoromycota</taxon>
        <taxon>Mortierellomycotina</taxon>
        <taxon>Mortierellomycetes</taxon>
        <taxon>Mortierellales</taxon>
        <taxon>Mortierellaceae</taxon>
        <taxon>Linnemannia</taxon>
    </lineage>
</organism>
<sequence length="351" mass="37706">MPYTNVAFNPHFWKTLVQKSKFSTEDIPDLTGKIAIVTGANSGLGYATTVALASHGAHVFLACRSEAKAREAIEKARVEIRGGSSSGRASSFPTPATATTTTPTKTSSAPNSPKLSALSAAVVAGNKYLKDKDGNAVEPKLEFLQLDLNDMNSCSRAAKEFLEKGLPLHILINNGGIMTSPFALSADGIEQQFAVNHMGHFVFTMNLLDRIIASQPSRIVILSSIGHEHTPKHGIDFQTLNDRSASNPASRYGRSKLANILFGKALARRLANEKVWVNMGHPGFVYTELARNNKDSMGAVAAGVYDLAGRMCASKPEVGCLNQLYLATSPEVEKGDSRGLYYVPVGNELRP</sequence>
<keyword evidence="6" id="KW-1185">Reference proteome</keyword>
<evidence type="ECO:0000313" key="6">
    <source>
        <dbReference type="Proteomes" id="UP001194696"/>
    </source>
</evidence>
<evidence type="ECO:0000256" key="1">
    <source>
        <dbReference type="ARBA" id="ARBA00006484"/>
    </source>
</evidence>
<proteinExistence type="inferred from homology"/>
<reference evidence="5 6" key="1">
    <citation type="journal article" date="2020" name="Fungal Divers.">
        <title>Resolving the Mortierellaceae phylogeny through synthesis of multi-gene phylogenetics and phylogenomics.</title>
        <authorList>
            <person name="Vandepol N."/>
            <person name="Liber J."/>
            <person name="Desiro A."/>
            <person name="Na H."/>
            <person name="Kennedy M."/>
            <person name="Barry K."/>
            <person name="Grigoriev I.V."/>
            <person name="Miller A.N."/>
            <person name="O'Donnell K."/>
            <person name="Stajich J.E."/>
            <person name="Bonito G."/>
        </authorList>
    </citation>
    <scope>NUCLEOTIDE SEQUENCE [LARGE SCALE GENOMIC DNA]</scope>
    <source>
        <strain evidence="5 6">AD045</strain>
    </source>
</reference>
<protein>
    <recommendedName>
        <fullName evidence="7">NAD(P)-binding protein</fullName>
    </recommendedName>
</protein>
<evidence type="ECO:0000256" key="3">
    <source>
        <dbReference type="ARBA" id="ARBA00023002"/>
    </source>
</evidence>
<feature type="non-terminal residue" evidence="5">
    <location>
        <position position="351"/>
    </location>
</feature>
<keyword evidence="2" id="KW-0521">NADP</keyword>
<dbReference type="EMBL" id="JAAAIM010000818">
    <property type="protein sequence ID" value="KAG0284069.1"/>
    <property type="molecule type" value="Genomic_DNA"/>
</dbReference>
<name>A0ABQ7JST0_9FUNG</name>
<dbReference type="PRINTS" id="PR00081">
    <property type="entry name" value="GDHRDH"/>
</dbReference>
<dbReference type="PANTHER" id="PTHR24320:SF282">
    <property type="entry name" value="WW DOMAIN-CONTAINING OXIDOREDUCTASE"/>
    <property type="match status" value="1"/>
</dbReference>
<dbReference type="Pfam" id="PF00106">
    <property type="entry name" value="adh_short"/>
    <property type="match status" value="2"/>
</dbReference>
<accession>A0ABQ7JST0</accession>
<evidence type="ECO:0000313" key="5">
    <source>
        <dbReference type="EMBL" id="KAG0284069.1"/>
    </source>
</evidence>
<comment type="caution">
    <text evidence="5">The sequence shown here is derived from an EMBL/GenBank/DDBJ whole genome shotgun (WGS) entry which is preliminary data.</text>
</comment>
<dbReference type="Gene3D" id="3.40.50.720">
    <property type="entry name" value="NAD(P)-binding Rossmann-like Domain"/>
    <property type="match status" value="1"/>
</dbReference>